<sequence>LGTEEGGQKAAQDCLHYYNHYGYNQGNKSSCTEYRSSAICAQ</sequence>
<reference evidence="1" key="1">
    <citation type="submission" date="2017-02" db="UniProtKB">
        <authorList>
            <consortium name="WormBaseParasite"/>
        </authorList>
    </citation>
    <scope>IDENTIFICATION</scope>
</reference>
<accession>A0A0N4W075</accession>
<name>A0A0N4W075_HAEPC</name>
<protein>
    <submittedName>
        <fullName evidence="1">BPTI/Kunitz inhibitor domain-containing protein</fullName>
    </submittedName>
</protein>
<proteinExistence type="predicted"/>
<organism evidence="1">
    <name type="scientific">Haemonchus placei</name>
    <name type="common">Barber's pole worm</name>
    <dbReference type="NCBI Taxonomy" id="6290"/>
    <lineage>
        <taxon>Eukaryota</taxon>
        <taxon>Metazoa</taxon>
        <taxon>Ecdysozoa</taxon>
        <taxon>Nematoda</taxon>
        <taxon>Chromadorea</taxon>
        <taxon>Rhabditida</taxon>
        <taxon>Rhabditina</taxon>
        <taxon>Rhabditomorpha</taxon>
        <taxon>Strongyloidea</taxon>
        <taxon>Trichostrongylidae</taxon>
        <taxon>Haemonchus</taxon>
    </lineage>
</organism>
<evidence type="ECO:0000313" key="1">
    <source>
        <dbReference type="WBParaSite" id="HPLM_0000295101-mRNA-1"/>
    </source>
</evidence>
<dbReference type="AlphaFoldDB" id="A0A0N4W075"/>
<dbReference type="WBParaSite" id="HPLM_0000295101-mRNA-1">
    <property type="protein sequence ID" value="HPLM_0000295101-mRNA-1"/>
    <property type="gene ID" value="HPLM_0000295101"/>
</dbReference>